<reference evidence="1" key="1">
    <citation type="journal article" date="2019" name="PLoS Negl. Trop. Dis.">
        <title>Revisiting the worldwide diversity of Leptospira species in the environment.</title>
        <authorList>
            <person name="Vincent A.T."/>
            <person name="Schiettekatte O."/>
            <person name="Bourhy P."/>
            <person name="Veyrier F.J."/>
            <person name="Picardeau M."/>
        </authorList>
    </citation>
    <scope>NUCLEOTIDE SEQUENCE [LARGE SCALE GENOMIC DNA]</scope>
    <source>
        <strain evidence="1">201702455</strain>
    </source>
</reference>
<accession>A0A4V3JRK7</accession>
<organism evidence="1 2">
    <name type="scientific">Leptospira sarikeiensis</name>
    <dbReference type="NCBI Taxonomy" id="2484943"/>
    <lineage>
        <taxon>Bacteria</taxon>
        <taxon>Pseudomonadati</taxon>
        <taxon>Spirochaetota</taxon>
        <taxon>Spirochaetia</taxon>
        <taxon>Leptospirales</taxon>
        <taxon>Leptospiraceae</taxon>
        <taxon>Leptospira</taxon>
    </lineage>
</organism>
<keyword evidence="2" id="KW-1185">Reference proteome</keyword>
<dbReference type="EMBL" id="RQGF01000028">
    <property type="protein sequence ID" value="TGL60682.1"/>
    <property type="molecule type" value="Genomic_DNA"/>
</dbReference>
<protein>
    <recommendedName>
        <fullName evidence="3">Lipoprotein</fullName>
    </recommendedName>
</protein>
<dbReference type="OrthoDB" id="345724at2"/>
<sequence length="208" mass="23221">MFKKVILFIIFISSIVSCSSFGEVVIFRDNFKKAHIVNLKMSQDSYEEQPESWRQYKVILDFTREIGDTKVVPTIVRFTIFGSGLNNSLERTGFIKIGTKSTDLVFGNVGTQSVTTYSSSSSTSSGGLDNFGKPIVGQKTSVSVSSKVHKEFSGTFLISSEQEQEILKTNSFVIRFYAGAWPITIAFTDYDLDTVKYYLKAKPGMESD</sequence>
<dbReference type="AlphaFoldDB" id="A0A4V3JRK7"/>
<name>A0A4V3JRK7_9LEPT</name>
<proteinExistence type="predicted"/>
<dbReference type="Proteomes" id="UP000297762">
    <property type="component" value="Unassembled WGS sequence"/>
</dbReference>
<evidence type="ECO:0008006" key="3">
    <source>
        <dbReference type="Google" id="ProtNLM"/>
    </source>
</evidence>
<dbReference type="RefSeq" id="WP_135649852.1">
    <property type="nucleotide sequence ID" value="NZ_RQGF01000028.1"/>
</dbReference>
<comment type="caution">
    <text evidence="1">The sequence shown here is derived from an EMBL/GenBank/DDBJ whole genome shotgun (WGS) entry which is preliminary data.</text>
</comment>
<evidence type="ECO:0000313" key="1">
    <source>
        <dbReference type="EMBL" id="TGL60682.1"/>
    </source>
</evidence>
<gene>
    <name evidence="1" type="ORF">EHQ64_12725</name>
</gene>
<dbReference type="PROSITE" id="PS51257">
    <property type="entry name" value="PROKAR_LIPOPROTEIN"/>
    <property type="match status" value="1"/>
</dbReference>
<evidence type="ECO:0000313" key="2">
    <source>
        <dbReference type="Proteomes" id="UP000297762"/>
    </source>
</evidence>